<feature type="domain" description="HTH gntR-type" evidence="4">
    <location>
        <begin position="19"/>
        <end position="89"/>
    </location>
</feature>
<name>A0A1H6DTP0_9ACTN</name>
<keyword evidence="2 5" id="KW-0238">DNA-binding</keyword>
<sequence>MTLLGGHASAAVSGDGRKEKLGEQVARRIEDDIVARGWPVGEVLGSEAELTARYGVSRAALREAISILEYKQVAAMRRGRGGGLVVRAPAAAVVAEAVAAFFHFADVSADELYEARITLEVLAARLAARRIEESDIAALREVTATDTPERPLSVAIARVAGNPVLTIFIPTLTRVTGALAVGPAGRTDGFALGEGVKAERDRALTAIAEAVISGDEATAERRVRTHLLGERAWLERVLADQAESRARAVAEQPDSLAERLARSPVGKLPERIALLIRQEIHQRGWPAGEVIGGEAALCEELGVSRAVFREAVRILEHNGVARMRQGPGGGLVVLTPDPARVVDALALYLRYLRVGAADLFEVRTAVELKAVELAAAVNGRDAAGAERLAESLEHERVHSDAPPAYADLHVALAQLSGNRLLTLFTAVLSRLTPFRLPRDDVHQRRSLQTHEKIAEAVLSGDASLARHRMSRHLEALTPWLDDSQP</sequence>
<dbReference type="Proteomes" id="UP000236723">
    <property type="component" value="Unassembled WGS sequence"/>
</dbReference>
<dbReference type="InterPro" id="IPR011711">
    <property type="entry name" value="GntR_C"/>
</dbReference>
<dbReference type="InterPro" id="IPR008920">
    <property type="entry name" value="TF_FadR/GntR_C"/>
</dbReference>
<proteinExistence type="predicted"/>
<dbReference type="RefSeq" id="WP_103943510.1">
    <property type="nucleotide sequence ID" value="NZ_FNVO01000022.1"/>
</dbReference>
<dbReference type="PANTHER" id="PTHR43537">
    <property type="entry name" value="TRANSCRIPTIONAL REGULATOR, GNTR FAMILY"/>
    <property type="match status" value="1"/>
</dbReference>
<dbReference type="Gene3D" id="1.10.10.10">
    <property type="entry name" value="Winged helix-like DNA-binding domain superfamily/Winged helix DNA-binding domain"/>
    <property type="match status" value="2"/>
</dbReference>
<dbReference type="OrthoDB" id="155424at2"/>
<keyword evidence="1" id="KW-0805">Transcription regulation</keyword>
<evidence type="ECO:0000259" key="4">
    <source>
        <dbReference type="PROSITE" id="PS50949"/>
    </source>
</evidence>
<dbReference type="Gene3D" id="1.20.120.530">
    <property type="entry name" value="GntR ligand-binding domain-like"/>
    <property type="match status" value="2"/>
</dbReference>
<protein>
    <submittedName>
        <fullName evidence="5">DNA-binding transcriptional regulator, FadR family</fullName>
    </submittedName>
</protein>
<dbReference type="AlphaFoldDB" id="A0A1H6DTP0"/>
<organism evidence="5 6">
    <name type="scientific">Thermomonospora echinospora</name>
    <dbReference type="NCBI Taxonomy" id="1992"/>
    <lineage>
        <taxon>Bacteria</taxon>
        <taxon>Bacillati</taxon>
        <taxon>Actinomycetota</taxon>
        <taxon>Actinomycetes</taxon>
        <taxon>Streptosporangiales</taxon>
        <taxon>Thermomonosporaceae</taxon>
        <taxon>Thermomonospora</taxon>
    </lineage>
</organism>
<dbReference type="InterPro" id="IPR036388">
    <property type="entry name" value="WH-like_DNA-bd_sf"/>
</dbReference>
<dbReference type="SUPFAM" id="SSF46785">
    <property type="entry name" value="Winged helix' DNA-binding domain"/>
    <property type="match status" value="2"/>
</dbReference>
<dbReference type="EMBL" id="FNVO01000022">
    <property type="protein sequence ID" value="SEG88638.1"/>
    <property type="molecule type" value="Genomic_DNA"/>
</dbReference>
<reference evidence="6" key="1">
    <citation type="submission" date="2016-10" db="EMBL/GenBank/DDBJ databases">
        <authorList>
            <person name="Varghese N."/>
            <person name="Submissions S."/>
        </authorList>
    </citation>
    <scope>NUCLEOTIDE SEQUENCE [LARGE SCALE GENOMIC DNA]</scope>
    <source>
        <strain evidence="6">DSM 43163</strain>
    </source>
</reference>
<dbReference type="Pfam" id="PF07729">
    <property type="entry name" value="FCD"/>
    <property type="match status" value="2"/>
</dbReference>
<dbReference type="Pfam" id="PF00392">
    <property type="entry name" value="GntR"/>
    <property type="match status" value="2"/>
</dbReference>
<dbReference type="InterPro" id="IPR036390">
    <property type="entry name" value="WH_DNA-bd_sf"/>
</dbReference>
<evidence type="ECO:0000256" key="3">
    <source>
        <dbReference type="ARBA" id="ARBA00023163"/>
    </source>
</evidence>
<evidence type="ECO:0000256" key="2">
    <source>
        <dbReference type="ARBA" id="ARBA00023125"/>
    </source>
</evidence>
<dbReference type="PANTHER" id="PTHR43537:SF24">
    <property type="entry name" value="GLUCONATE OPERON TRANSCRIPTIONAL REPRESSOR"/>
    <property type="match status" value="1"/>
</dbReference>
<dbReference type="CDD" id="cd07377">
    <property type="entry name" value="WHTH_GntR"/>
    <property type="match status" value="1"/>
</dbReference>
<dbReference type="GO" id="GO:0003677">
    <property type="term" value="F:DNA binding"/>
    <property type="evidence" value="ECO:0007669"/>
    <property type="project" value="UniProtKB-KW"/>
</dbReference>
<evidence type="ECO:0000313" key="5">
    <source>
        <dbReference type="EMBL" id="SEG88638.1"/>
    </source>
</evidence>
<gene>
    <name evidence="5" type="ORF">SAMN04489712_12249</name>
</gene>
<dbReference type="SMART" id="SM00345">
    <property type="entry name" value="HTH_GNTR"/>
    <property type="match status" value="2"/>
</dbReference>
<dbReference type="PROSITE" id="PS50949">
    <property type="entry name" value="HTH_GNTR"/>
    <property type="match status" value="2"/>
</dbReference>
<evidence type="ECO:0000256" key="1">
    <source>
        <dbReference type="ARBA" id="ARBA00023015"/>
    </source>
</evidence>
<accession>A0A1H6DTP0</accession>
<dbReference type="InterPro" id="IPR000524">
    <property type="entry name" value="Tscrpt_reg_HTH_GntR"/>
</dbReference>
<feature type="domain" description="HTH gntR-type" evidence="4">
    <location>
        <begin position="266"/>
        <end position="336"/>
    </location>
</feature>
<keyword evidence="3" id="KW-0804">Transcription</keyword>
<keyword evidence="6" id="KW-1185">Reference proteome</keyword>
<evidence type="ECO:0000313" key="6">
    <source>
        <dbReference type="Proteomes" id="UP000236723"/>
    </source>
</evidence>
<dbReference type="GO" id="GO:0003700">
    <property type="term" value="F:DNA-binding transcription factor activity"/>
    <property type="evidence" value="ECO:0007669"/>
    <property type="project" value="InterPro"/>
</dbReference>
<dbReference type="SUPFAM" id="SSF48008">
    <property type="entry name" value="GntR ligand-binding domain-like"/>
    <property type="match status" value="2"/>
</dbReference>
<dbReference type="SMART" id="SM00895">
    <property type="entry name" value="FCD"/>
    <property type="match status" value="2"/>
</dbReference>